<evidence type="ECO:0000313" key="3">
    <source>
        <dbReference type="Proteomes" id="UP000583266"/>
    </source>
</evidence>
<keyword evidence="2" id="KW-0378">Hydrolase</keyword>
<dbReference type="Proteomes" id="UP000583266">
    <property type="component" value="Unassembled WGS sequence"/>
</dbReference>
<dbReference type="PANTHER" id="PTHR47751:SF1">
    <property type="entry name" value="SUPERFAMILY HYDROLASE, PUTATIVE (AFU_ORTHOLOGUE AFUA_2G16580)-RELATED"/>
    <property type="match status" value="1"/>
</dbReference>
<dbReference type="AlphaFoldDB" id="A0A848GXF2"/>
<dbReference type="GO" id="GO:0016787">
    <property type="term" value="F:hydrolase activity"/>
    <property type="evidence" value="ECO:0007669"/>
    <property type="project" value="UniProtKB-KW"/>
</dbReference>
<protein>
    <submittedName>
        <fullName evidence="2">Alpha/beta hydrolase</fullName>
    </submittedName>
</protein>
<dbReference type="PANTHER" id="PTHR47751">
    <property type="entry name" value="SUPERFAMILY HYDROLASE, PUTATIVE (AFU_ORTHOLOGUE AFUA_2G16580)-RELATED"/>
    <property type="match status" value="1"/>
</dbReference>
<comment type="caution">
    <text evidence="2">The sequence shown here is derived from an EMBL/GenBank/DDBJ whole genome shotgun (WGS) entry which is preliminary data.</text>
</comment>
<dbReference type="InterPro" id="IPR000383">
    <property type="entry name" value="Xaa-Pro-like_dom"/>
</dbReference>
<dbReference type="Gene3D" id="3.40.50.1820">
    <property type="entry name" value="alpha/beta hydrolase"/>
    <property type="match status" value="1"/>
</dbReference>
<dbReference type="InterPro" id="IPR029058">
    <property type="entry name" value="AB_hydrolase_fold"/>
</dbReference>
<gene>
    <name evidence="2" type="ORF">HHL17_32405</name>
</gene>
<evidence type="ECO:0000259" key="1">
    <source>
        <dbReference type="Pfam" id="PF02129"/>
    </source>
</evidence>
<feature type="domain" description="Xaa-Pro dipeptidyl-peptidase-like" evidence="1">
    <location>
        <begin position="10"/>
        <end position="181"/>
    </location>
</feature>
<dbReference type="InterPro" id="IPR051411">
    <property type="entry name" value="Polyketide_trans_af380"/>
</dbReference>
<evidence type="ECO:0000313" key="2">
    <source>
        <dbReference type="EMBL" id="NML41932.1"/>
    </source>
</evidence>
<dbReference type="SUPFAM" id="SSF53474">
    <property type="entry name" value="alpha/beta-Hydrolases"/>
    <property type="match status" value="1"/>
</dbReference>
<dbReference type="EMBL" id="JABBGC010000004">
    <property type="protein sequence ID" value="NML41932.1"/>
    <property type="molecule type" value="Genomic_DNA"/>
</dbReference>
<reference evidence="2 3" key="1">
    <citation type="submission" date="2020-04" db="EMBL/GenBank/DDBJ databases">
        <title>Chitinophaga sp. G-6-1-13 sp. nov., isolated from soil.</title>
        <authorList>
            <person name="Dahal R.H."/>
            <person name="Chaudhary D.K."/>
        </authorList>
    </citation>
    <scope>NUCLEOTIDE SEQUENCE [LARGE SCALE GENOMIC DNA]</scope>
    <source>
        <strain evidence="2 3">G-6-1-13</strain>
    </source>
</reference>
<dbReference type="Pfam" id="PF02129">
    <property type="entry name" value="Peptidase_S15"/>
    <property type="match status" value="1"/>
</dbReference>
<sequence length="302" mass="32556">MTKKVSFTSDGIKIAGNLYLPATVYTAPRPAIVVSHPGSGVKEQAAGLYARLLAERGFVTLAFDAAFQGESEGLPRGLENPSQRIEDIKSAVSFISTLPEADAGRTGVLGICASGGYGIMAAATDHRIKAVATVSGVDIGRMFRNGADGKQSPEVIQKMLDLAAQDRRAVAAGNEVGTFPLFPETEEQAKAQGRYAYEGWKYYCTSLGQHPRSAKAFVWSSVERIAGFDAFRIADMIAPRPLLIIAGAEADTLWMAQEAFSVAKEPKELFIIDGASHKDLYHQKEAVMPAVNKLEHFFNSKL</sequence>
<dbReference type="Gene3D" id="1.10.10.800">
    <property type="match status" value="1"/>
</dbReference>
<keyword evidence="3" id="KW-1185">Reference proteome</keyword>
<accession>A0A848GXF2</accession>
<name>A0A848GXF2_9BACT</name>
<organism evidence="2 3">
    <name type="scientific">Chitinophaga fulva</name>
    <dbReference type="NCBI Taxonomy" id="2728842"/>
    <lineage>
        <taxon>Bacteria</taxon>
        <taxon>Pseudomonadati</taxon>
        <taxon>Bacteroidota</taxon>
        <taxon>Chitinophagia</taxon>
        <taxon>Chitinophagales</taxon>
        <taxon>Chitinophagaceae</taxon>
        <taxon>Chitinophaga</taxon>
    </lineage>
</organism>
<proteinExistence type="predicted"/>